<organism evidence="2 3">
    <name type="scientific">Leucocoprinus birnbaumii</name>
    <dbReference type="NCBI Taxonomy" id="56174"/>
    <lineage>
        <taxon>Eukaryota</taxon>
        <taxon>Fungi</taxon>
        <taxon>Dikarya</taxon>
        <taxon>Basidiomycota</taxon>
        <taxon>Agaricomycotina</taxon>
        <taxon>Agaricomycetes</taxon>
        <taxon>Agaricomycetidae</taxon>
        <taxon>Agaricales</taxon>
        <taxon>Agaricineae</taxon>
        <taxon>Agaricaceae</taxon>
        <taxon>Leucocoprinus</taxon>
    </lineage>
</organism>
<dbReference type="AlphaFoldDB" id="A0AAD5VUL2"/>
<protein>
    <submittedName>
        <fullName evidence="2">Uncharacterized protein</fullName>
    </submittedName>
</protein>
<proteinExistence type="predicted"/>
<reference evidence="2" key="1">
    <citation type="submission" date="2022-07" db="EMBL/GenBank/DDBJ databases">
        <title>Genome Sequence of Leucocoprinus birnbaumii.</title>
        <authorList>
            <person name="Buettner E."/>
        </authorList>
    </citation>
    <scope>NUCLEOTIDE SEQUENCE</scope>
    <source>
        <strain evidence="2">VT141</strain>
    </source>
</reference>
<dbReference type="EMBL" id="JANIEX010000263">
    <property type="protein sequence ID" value="KAJ3569914.1"/>
    <property type="molecule type" value="Genomic_DNA"/>
</dbReference>
<keyword evidence="1" id="KW-0732">Signal</keyword>
<keyword evidence="3" id="KW-1185">Reference proteome</keyword>
<accession>A0AAD5VUL2</accession>
<name>A0AAD5VUL2_9AGAR</name>
<feature type="chain" id="PRO_5041904216" evidence="1">
    <location>
        <begin position="20"/>
        <end position="205"/>
    </location>
</feature>
<dbReference type="Proteomes" id="UP001213000">
    <property type="component" value="Unassembled WGS sequence"/>
</dbReference>
<feature type="signal peptide" evidence="1">
    <location>
        <begin position="1"/>
        <end position="19"/>
    </location>
</feature>
<gene>
    <name evidence="2" type="ORF">NP233_g4746</name>
</gene>
<evidence type="ECO:0000256" key="1">
    <source>
        <dbReference type="SAM" id="SignalP"/>
    </source>
</evidence>
<sequence length="205" mass="20799">MFGYAIICTITALLQLVAAQLQTSLILPGFEPQPFSVDVLGVDSQSSRTTWAVHNGPTDATFLPEDAFPGVATVIEGSDYVSVNYIYTDTADPNGSPATNTFALECTITASPVGDCSGSVFGTQVATTQTTFTPFPVLVGTPAPTPQSATPASSATVVSSTSTITSATATSTKKNSATAVGGSVGFASVIGVNVYLLMSVIGNAL</sequence>
<evidence type="ECO:0000313" key="2">
    <source>
        <dbReference type="EMBL" id="KAJ3569914.1"/>
    </source>
</evidence>
<comment type="caution">
    <text evidence="2">The sequence shown here is derived from an EMBL/GenBank/DDBJ whole genome shotgun (WGS) entry which is preliminary data.</text>
</comment>
<evidence type="ECO:0000313" key="3">
    <source>
        <dbReference type="Proteomes" id="UP001213000"/>
    </source>
</evidence>